<dbReference type="InterPro" id="IPR058532">
    <property type="entry name" value="YjbR/MT2646/Rv2570-like"/>
</dbReference>
<name>F6ENE3_HOYSD</name>
<sequence length="125" mass="14312">MVAHPRMYTDSDPWLSEIRDIALSLPEAAEVEAWGRPTFRAKKMFGIYNGSLSDRLSLEFRPELSESEALRQDPRIFVPPYTGAYGWLALDLLVETPDLQEIAELLEASYRLGALKRMIRALDER</sequence>
<dbReference type="EMBL" id="CP002786">
    <property type="protein sequence ID" value="AEF40414.1"/>
    <property type="molecule type" value="Genomic_DNA"/>
</dbReference>
<dbReference type="eggNOG" id="COG2315">
    <property type="taxonomic scope" value="Bacteria"/>
</dbReference>
<evidence type="ECO:0000313" key="1">
    <source>
        <dbReference type="EMBL" id="AEF40414.1"/>
    </source>
</evidence>
<evidence type="ECO:0000313" key="2">
    <source>
        <dbReference type="Proteomes" id="UP000009235"/>
    </source>
</evidence>
<dbReference type="Proteomes" id="UP000009235">
    <property type="component" value="Chromosome"/>
</dbReference>
<protein>
    <recommendedName>
        <fullName evidence="3">Phosphoribosylglycinamide formyltransferase</fullName>
    </recommendedName>
</protein>
<gene>
    <name evidence="1" type="ordered locus">AS9A_1965</name>
</gene>
<keyword evidence="2" id="KW-1185">Reference proteome</keyword>
<reference evidence="1 2" key="1">
    <citation type="journal article" date="2011" name="J. Bacteriol.">
        <title>Complete genome sequence of Amycolicicoccus subflavus DQS3-9A1T, an actinomycete isolated from crude oil-polluted soil.</title>
        <authorList>
            <person name="Cai M."/>
            <person name="Chen W.M."/>
            <person name="Nie Y."/>
            <person name="Chi C.Q."/>
            <person name="Wang Y.N."/>
            <person name="Tang Y.Q."/>
            <person name="Li G.Y."/>
            <person name="Wu X.L."/>
        </authorList>
    </citation>
    <scope>NUCLEOTIDE SEQUENCE [LARGE SCALE GENOMIC DNA]</scope>
    <source>
        <strain evidence="2">DSM 45089 / DQS3-9A1</strain>
    </source>
</reference>
<dbReference type="SUPFAM" id="SSF142906">
    <property type="entry name" value="YjbR-like"/>
    <property type="match status" value="1"/>
</dbReference>
<evidence type="ECO:0008006" key="3">
    <source>
        <dbReference type="Google" id="ProtNLM"/>
    </source>
</evidence>
<dbReference type="STRING" id="443218.AS9A_1965"/>
<dbReference type="AlphaFoldDB" id="F6ENE3"/>
<dbReference type="HOGENOM" id="CLU_138549_2_0_11"/>
<dbReference type="Pfam" id="PF04237">
    <property type="entry name" value="YjbR"/>
    <property type="match status" value="1"/>
</dbReference>
<dbReference type="Gene3D" id="3.90.1150.30">
    <property type="match status" value="1"/>
</dbReference>
<proteinExistence type="predicted"/>
<accession>F6ENE3</accession>
<dbReference type="KEGG" id="asd:AS9A_1965"/>
<organism evidence="1 2">
    <name type="scientific">Hoyosella subflava (strain DSM 45089 / JCM 17490 / NBRC 109087 / DQS3-9A1)</name>
    <name type="common">Amycolicicoccus subflavus</name>
    <dbReference type="NCBI Taxonomy" id="443218"/>
    <lineage>
        <taxon>Bacteria</taxon>
        <taxon>Bacillati</taxon>
        <taxon>Actinomycetota</taxon>
        <taxon>Actinomycetes</taxon>
        <taxon>Mycobacteriales</taxon>
        <taxon>Hoyosellaceae</taxon>
        <taxon>Hoyosella</taxon>
    </lineage>
</organism>
<dbReference type="InterPro" id="IPR038056">
    <property type="entry name" value="YjbR-like_sf"/>
</dbReference>